<protein>
    <submittedName>
        <fullName evidence="2">Peptidase S1 domain-containing protein</fullName>
    </submittedName>
</protein>
<evidence type="ECO:0000313" key="2">
    <source>
        <dbReference type="WBParaSite" id="JU765_v2.g6251.t1"/>
    </source>
</evidence>
<organism evidence="1 2">
    <name type="scientific">Panagrolaimus sp. JU765</name>
    <dbReference type="NCBI Taxonomy" id="591449"/>
    <lineage>
        <taxon>Eukaryota</taxon>
        <taxon>Metazoa</taxon>
        <taxon>Ecdysozoa</taxon>
        <taxon>Nematoda</taxon>
        <taxon>Chromadorea</taxon>
        <taxon>Rhabditida</taxon>
        <taxon>Tylenchina</taxon>
        <taxon>Panagrolaimomorpha</taxon>
        <taxon>Panagrolaimoidea</taxon>
        <taxon>Panagrolaimidae</taxon>
        <taxon>Panagrolaimus</taxon>
    </lineage>
</organism>
<dbReference type="WBParaSite" id="JU765_v2.g6251.t1">
    <property type="protein sequence ID" value="JU765_v2.g6251.t1"/>
    <property type="gene ID" value="JU765_v2.g6251"/>
</dbReference>
<name>A0AC34RFI2_9BILA</name>
<evidence type="ECO:0000313" key="1">
    <source>
        <dbReference type="Proteomes" id="UP000887576"/>
    </source>
</evidence>
<sequence>MLGHWPWLVNVNNGCTGTIIHPNWVITAKHCDGPHNTIAYGHVYKFNMKSIKVNQSFVPDEKCRYASDECLKGKDIALFQLEEPIPDSPNSRPICLTKHISEKWGDLEAAAGWGTYLIPVGQGYQLESSPHCREVDIPMRAIEQGYCDTVPADDKHELCAGTWNHGTTPGDSGGPTMALINDTWYLHGITSRGVYLQTNDDPQMFRDQGVYTDATSFCDWIEEKTDGEVQCQ</sequence>
<proteinExistence type="predicted"/>
<reference evidence="2" key="1">
    <citation type="submission" date="2022-11" db="UniProtKB">
        <authorList>
            <consortium name="WormBaseParasite"/>
        </authorList>
    </citation>
    <scope>IDENTIFICATION</scope>
</reference>
<accession>A0AC34RFI2</accession>
<dbReference type="Proteomes" id="UP000887576">
    <property type="component" value="Unplaced"/>
</dbReference>